<evidence type="ECO:0000259" key="3">
    <source>
        <dbReference type="PROSITE" id="PS50132"/>
    </source>
</evidence>
<dbReference type="SMART" id="SM00315">
    <property type="entry name" value="RGS"/>
    <property type="match status" value="1"/>
</dbReference>
<evidence type="ECO:0000313" key="7">
    <source>
        <dbReference type="Proteomes" id="UP000440578"/>
    </source>
</evidence>
<dbReference type="PROSITE" id="PS50195">
    <property type="entry name" value="PX"/>
    <property type="match status" value="1"/>
</dbReference>
<keyword evidence="2" id="KW-0732">Signal</keyword>
<feature type="compositionally biased region" description="Basic residues" evidence="1">
    <location>
        <begin position="768"/>
        <end position="783"/>
    </location>
</feature>
<dbReference type="AlphaFoldDB" id="A0A6A4X9G6"/>
<feature type="signal peptide" evidence="2">
    <location>
        <begin position="1"/>
        <end position="20"/>
    </location>
</feature>
<comment type="caution">
    <text evidence="6">The sequence shown here is derived from an EMBL/GenBank/DDBJ whole genome shotgun (WGS) entry which is preliminary data.</text>
</comment>
<name>A0A6A4X9G6_AMPAM</name>
<reference evidence="6 7" key="1">
    <citation type="submission" date="2019-07" db="EMBL/GenBank/DDBJ databases">
        <title>Draft genome assembly of a fouling barnacle, Amphibalanus amphitrite (Darwin, 1854): The first reference genome for Thecostraca.</title>
        <authorList>
            <person name="Kim W."/>
        </authorList>
    </citation>
    <scope>NUCLEOTIDE SEQUENCE [LARGE SCALE GENOMIC DNA]</scope>
    <source>
        <strain evidence="6">SNU_AA5</strain>
        <tissue evidence="6">Soma without cirri and trophi</tissue>
    </source>
</reference>
<dbReference type="InterPro" id="IPR016137">
    <property type="entry name" value="RGS"/>
</dbReference>
<dbReference type="Pfam" id="PF00615">
    <property type="entry name" value="RGS"/>
    <property type="match status" value="1"/>
</dbReference>
<sequence>MLLALLVLLLLAALAGVLLADALGRRGRPFSSLWSPAVAAVGAARPAGCLLVPQTVDAALERLLESLLAEHLAPWSQLVSADPAFLHEVRLVLRCACTELARRALRVELSVLVLRRLIPAGVCHLDCCLLARRLHRSGLLSDQAAWDYYGRDAHAAVSAGGEGRYLRTLASRVTPLLLAGRPCRAGAGGLLLRELLAGAVLRPLLDLLADPDTVNQLLLLLLSPEKLDPCPVDNSPSVELLLHWTQTSRPPPGSALAVDLSGVLKSADLLYALMQCLKERGALNLVQFCLAVEEFNQRMLNPELNDEQLRNLYTEASHIYNSFLRPESADFVGADRSACEQVHEVLCGRVEEITRLRRMKALFEAYEQAYNRLEQEHMPDFLSSGHYLSQLCRRQAAAGRAGRGRVLRSVTAVARWGRRLREALRPATVDGQVDEQFELGEEYVPEEEEEDEVDALTGDLTCDLSAWTVAVPTVCMATDAAGKPMIQFVLEVTRPTADGQNGAPCRVKRRLNEFYVLEKKLMEFHGELGDVRLPPKQSLLASSFYTQDFLDCRKELFASFLRRLLVLPGLGGSQLVRAFISSEQPFVDDLQQEINIGRIIRTVPRKFRKERGQNLEHFLSGLLSSTEPAAPGRPRARADCSDMEPVLWARRGPREEPAASRRAHTVARPSHECPLSGLYDTLCFLACRLFEAPRWLLALLRGARPLLRHSTDALADRLLAAALAEALAPPARLARLAELARAGAADAQLAAHRRREGGARAAHPGGGTRRRAAAAGLHSRRAL</sequence>
<feature type="domain" description="PX" evidence="4">
    <location>
        <begin position="466"/>
        <end position="587"/>
    </location>
</feature>
<dbReference type="SUPFAM" id="SSF64268">
    <property type="entry name" value="PX domain"/>
    <property type="match status" value="1"/>
</dbReference>
<dbReference type="Gene3D" id="3.30.1520.10">
    <property type="entry name" value="Phox-like domain"/>
    <property type="match status" value="1"/>
</dbReference>
<dbReference type="GO" id="GO:0097352">
    <property type="term" value="P:autophagosome maturation"/>
    <property type="evidence" value="ECO:0007669"/>
    <property type="project" value="TreeGrafter"/>
</dbReference>
<organism evidence="6 7">
    <name type="scientific">Amphibalanus amphitrite</name>
    <name type="common">Striped barnacle</name>
    <name type="synonym">Balanus amphitrite</name>
    <dbReference type="NCBI Taxonomy" id="1232801"/>
    <lineage>
        <taxon>Eukaryota</taxon>
        <taxon>Metazoa</taxon>
        <taxon>Ecdysozoa</taxon>
        <taxon>Arthropoda</taxon>
        <taxon>Crustacea</taxon>
        <taxon>Multicrustacea</taxon>
        <taxon>Cirripedia</taxon>
        <taxon>Thoracica</taxon>
        <taxon>Thoracicalcarea</taxon>
        <taxon>Balanomorpha</taxon>
        <taxon>Balanoidea</taxon>
        <taxon>Balanidae</taxon>
        <taxon>Amphibalaninae</taxon>
        <taxon>Amphibalanus</taxon>
    </lineage>
</organism>
<accession>A0A6A4X9G6</accession>
<dbReference type="SMART" id="SM00313">
    <property type="entry name" value="PXA"/>
    <property type="match status" value="1"/>
</dbReference>
<evidence type="ECO:0000313" key="6">
    <source>
        <dbReference type="EMBL" id="KAF0311748.1"/>
    </source>
</evidence>
<dbReference type="InterPro" id="IPR036871">
    <property type="entry name" value="PX_dom_sf"/>
</dbReference>
<dbReference type="Proteomes" id="UP000440578">
    <property type="component" value="Unassembled WGS sequence"/>
</dbReference>
<evidence type="ECO:0000256" key="1">
    <source>
        <dbReference type="SAM" id="MobiDB-lite"/>
    </source>
</evidence>
<feature type="chain" id="PRO_5025580146" evidence="2">
    <location>
        <begin position="21"/>
        <end position="783"/>
    </location>
</feature>
<feature type="region of interest" description="Disordered" evidence="1">
    <location>
        <begin position="750"/>
        <end position="783"/>
    </location>
</feature>
<dbReference type="InterPro" id="IPR001683">
    <property type="entry name" value="PX_dom"/>
</dbReference>
<dbReference type="Pfam" id="PF00787">
    <property type="entry name" value="PX"/>
    <property type="match status" value="1"/>
</dbReference>
<proteinExistence type="predicted"/>
<gene>
    <name evidence="6" type="primary">Snx14</name>
    <name evidence="6" type="ORF">FJT64_017455</name>
</gene>
<dbReference type="GO" id="GO:0005770">
    <property type="term" value="C:late endosome"/>
    <property type="evidence" value="ECO:0007669"/>
    <property type="project" value="TreeGrafter"/>
</dbReference>
<dbReference type="PANTHER" id="PTHR22775:SF44">
    <property type="entry name" value="SORTING NEXIN-14"/>
    <property type="match status" value="1"/>
</dbReference>
<dbReference type="InterPro" id="IPR003114">
    <property type="entry name" value="Phox_assoc"/>
</dbReference>
<dbReference type="SUPFAM" id="SSF48097">
    <property type="entry name" value="Regulator of G-protein signaling, RGS"/>
    <property type="match status" value="1"/>
</dbReference>
<dbReference type="PROSITE" id="PS50132">
    <property type="entry name" value="RGS"/>
    <property type="match status" value="1"/>
</dbReference>
<dbReference type="Gene3D" id="1.10.167.10">
    <property type="entry name" value="Regulator of G-protein Signalling 4, domain 2"/>
    <property type="match status" value="1"/>
</dbReference>
<dbReference type="GO" id="GO:0035091">
    <property type="term" value="F:phosphatidylinositol binding"/>
    <property type="evidence" value="ECO:0007669"/>
    <property type="project" value="InterPro"/>
</dbReference>
<protein>
    <submittedName>
        <fullName evidence="6">Sorting nexin-14</fullName>
    </submittedName>
</protein>
<dbReference type="OrthoDB" id="5957963at2759"/>
<dbReference type="EMBL" id="VIIS01000218">
    <property type="protein sequence ID" value="KAF0311748.1"/>
    <property type="molecule type" value="Genomic_DNA"/>
</dbReference>
<dbReference type="PROSITE" id="PS51207">
    <property type="entry name" value="PXA"/>
    <property type="match status" value="1"/>
</dbReference>
<dbReference type="InterPro" id="IPR036305">
    <property type="entry name" value="RGS_sf"/>
</dbReference>
<dbReference type="PANTHER" id="PTHR22775">
    <property type="entry name" value="SORTING NEXIN"/>
    <property type="match status" value="1"/>
</dbReference>
<feature type="domain" description="RGS" evidence="3">
    <location>
        <begin position="259"/>
        <end position="391"/>
    </location>
</feature>
<dbReference type="Pfam" id="PF02194">
    <property type="entry name" value="PXA"/>
    <property type="match status" value="1"/>
</dbReference>
<evidence type="ECO:0000259" key="4">
    <source>
        <dbReference type="PROSITE" id="PS50195"/>
    </source>
</evidence>
<feature type="domain" description="PXA" evidence="5">
    <location>
        <begin position="53"/>
        <end position="226"/>
    </location>
</feature>
<keyword evidence="7" id="KW-1185">Reference proteome</keyword>
<dbReference type="InterPro" id="IPR044926">
    <property type="entry name" value="RGS_subdomain_2"/>
</dbReference>
<evidence type="ECO:0000259" key="5">
    <source>
        <dbReference type="PROSITE" id="PS51207"/>
    </source>
</evidence>
<evidence type="ECO:0000256" key="2">
    <source>
        <dbReference type="SAM" id="SignalP"/>
    </source>
</evidence>